<gene>
    <name evidence="2" type="ORF">FC82_GL001499</name>
</gene>
<sequence length="215" mass="23209">MAKTGKLLGIMAVFGALIGGGAASTSIQAQAQTLPAMKISKLNYQSTSKNLSFTAKTSADVSKIAVEYKGKTTYFKAKKAGTSVTYKFTGYRNFKVYGTTSKKVRSTKAATITNKQYGTVDPLDYNETHTTAGYTLNVYALAANRTVRLYSGNTRLAKSTTNSKHCAAFTLSLTKYLKYGKNLTYTLQAKNRKTSGAKAVTYMPHASDLAFSAVE</sequence>
<dbReference type="PATRIC" id="fig|1423733.4.peg.1576"/>
<dbReference type="AlphaFoldDB" id="A0A0R2B2L1"/>
<accession>A0A0R2B2L1</accession>
<comment type="caution">
    <text evidence="2">The sequence shown here is derived from an EMBL/GenBank/DDBJ whole genome shotgun (WGS) entry which is preliminary data.</text>
</comment>
<evidence type="ECO:0000256" key="1">
    <source>
        <dbReference type="SAM" id="SignalP"/>
    </source>
</evidence>
<dbReference type="EMBL" id="AYYR01000129">
    <property type="protein sequence ID" value="KRM73306.1"/>
    <property type="molecule type" value="Genomic_DNA"/>
</dbReference>
<protein>
    <submittedName>
        <fullName evidence="2">Uncharacterized protein</fullName>
    </submittedName>
</protein>
<reference evidence="2 3" key="1">
    <citation type="journal article" date="2015" name="Genome Announc.">
        <title>Expanding the biotechnology potential of lactobacilli through comparative genomics of 213 strains and associated genera.</title>
        <authorList>
            <person name="Sun Z."/>
            <person name="Harris H.M."/>
            <person name="McCann A."/>
            <person name="Guo C."/>
            <person name="Argimon S."/>
            <person name="Zhang W."/>
            <person name="Yang X."/>
            <person name="Jeffery I.B."/>
            <person name="Cooney J.C."/>
            <person name="Kagawa T.F."/>
            <person name="Liu W."/>
            <person name="Song Y."/>
            <person name="Salvetti E."/>
            <person name="Wrobel A."/>
            <person name="Rasinkangas P."/>
            <person name="Parkhill J."/>
            <person name="Rea M.C."/>
            <person name="O'Sullivan O."/>
            <person name="Ritari J."/>
            <person name="Douillard F.P."/>
            <person name="Paul Ross R."/>
            <person name="Yang R."/>
            <person name="Briner A.E."/>
            <person name="Felis G.E."/>
            <person name="de Vos W.M."/>
            <person name="Barrangou R."/>
            <person name="Klaenhammer T.R."/>
            <person name="Caufield P.W."/>
            <person name="Cui Y."/>
            <person name="Zhang H."/>
            <person name="O'Toole P.W."/>
        </authorList>
    </citation>
    <scope>NUCLEOTIDE SEQUENCE [LARGE SCALE GENOMIC DNA]</scope>
    <source>
        <strain evidence="2 3">DSM 20515</strain>
    </source>
</reference>
<name>A0A0R2B2L1_SECCO</name>
<proteinExistence type="predicted"/>
<evidence type="ECO:0000313" key="2">
    <source>
        <dbReference type="EMBL" id="KRM73306.1"/>
    </source>
</evidence>
<evidence type="ECO:0000313" key="3">
    <source>
        <dbReference type="Proteomes" id="UP000051845"/>
    </source>
</evidence>
<feature type="chain" id="PRO_5006415147" evidence="1">
    <location>
        <begin position="32"/>
        <end position="215"/>
    </location>
</feature>
<feature type="signal peptide" evidence="1">
    <location>
        <begin position="1"/>
        <end position="31"/>
    </location>
</feature>
<keyword evidence="1" id="KW-0732">Signal</keyword>
<dbReference type="Proteomes" id="UP000051845">
    <property type="component" value="Unassembled WGS sequence"/>
</dbReference>
<dbReference type="RefSeq" id="WP_056997502.1">
    <property type="nucleotide sequence ID" value="NZ_AYYR01000129.1"/>
</dbReference>
<organism evidence="2 3">
    <name type="scientific">Secundilactobacillus collinoides DSM 20515 = JCM 1123</name>
    <dbReference type="NCBI Taxonomy" id="1423733"/>
    <lineage>
        <taxon>Bacteria</taxon>
        <taxon>Bacillati</taxon>
        <taxon>Bacillota</taxon>
        <taxon>Bacilli</taxon>
        <taxon>Lactobacillales</taxon>
        <taxon>Lactobacillaceae</taxon>
        <taxon>Secundilactobacillus</taxon>
    </lineage>
</organism>